<keyword evidence="6" id="KW-0472">Membrane</keyword>
<proteinExistence type="inferred from homology"/>
<comment type="caution">
    <text evidence="9">The sequence shown here is derived from an EMBL/GenBank/DDBJ whole genome shotgun (WGS) entry which is preliminary data.</text>
</comment>
<name>A0A420Y1R8_9PEZI</name>
<comment type="similarity">
    <text evidence="8">Belongs to the ustYa family.</text>
</comment>
<keyword evidence="5" id="KW-0843">Virulence</keyword>
<dbReference type="PANTHER" id="PTHR33365">
    <property type="entry name" value="YALI0B05434P"/>
    <property type="match status" value="1"/>
</dbReference>
<comment type="subcellular location">
    <subcellularLocation>
        <location evidence="1">Membrane</location>
        <topology evidence="1">Single-pass membrane protein</topology>
    </subcellularLocation>
</comment>
<dbReference type="Proteomes" id="UP000275385">
    <property type="component" value="Unassembled WGS sequence"/>
</dbReference>
<gene>
    <name evidence="9" type="ORF">DL546_003356</name>
</gene>
<keyword evidence="10" id="KW-1185">Reference proteome</keyword>
<evidence type="ECO:0000256" key="8">
    <source>
        <dbReference type="ARBA" id="ARBA00035112"/>
    </source>
</evidence>
<evidence type="ECO:0000256" key="6">
    <source>
        <dbReference type="ARBA" id="ARBA00023136"/>
    </source>
</evidence>
<evidence type="ECO:0000256" key="2">
    <source>
        <dbReference type="ARBA" id="ARBA00004685"/>
    </source>
</evidence>
<evidence type="ECO:0000256" key="1">
    <source>
        <dbReference type="ARBA" id="ARBA00004167"/>
    </source>
</evidence>
<keyword evidence="3" id="KW-0812">Transmembrane</keyword>
<dbReference type="InterPro" id="IPR021765">
    <property type="entry name" value="UstYa-like"/>
</dbReference>
<comment type="pathway">
    <text evidence="2">Mycotoxin biosynthesis.</text>
</comment>
<protein>
    <recommendedName>
        <fullName evidence="11">Cyclochlorotine biosynthesis protein O</fullName>
    </recommendedName>
</protein>
<dbReference type="EMBL" id="QVQW01000068">
    <property type="protein sequence ID" value="RKU41769.1"/>
    <property type="molecule type" value="Genomic_DNA"/>
</dbReference>
<keyword evidence="4" id="KW-1133">Transmembrane helix</keyword>
<sequence>MPKLYHSVPLDEEQHLNEPVSEKSVWTSRFDGRVSSTLEKIPRHWTWLVHAVLLSASITLFTLSVCTRTASQITDKVVAEKYSSYSPAASAVRYETQKFNLTPIMKTEYVGYGPDVDAAWDVIANDIGDIMITEEERVKLGFSPKSLKIQHPVTGQWGYRAGVEVFHQLHCLNLLRQAIYKDYYSKEEVGGDVAEADGQEDLSGHVDHCIETLRLNLMCQSDIGVFTFHDFPELADDGIEGDWPDFETQHVCRNFEAIRKWTNANAVAFTHDV</sequence>
<dbReference type="OrthoDB" id="3687641at2759"/>
<evidence type="ECO:0008006" key="11">
    <source>
        <dbReference type="Google" id="ProtNLM"/>
    </source>
</evidence>
<reference evidence="9 10" key="1">
    <citation type="submission" date="2018-08" db="EMBL/GenBank/DDBJ databases">
        <title>Draft genome of the lignicolous fungus Coniochaeta pulveracea.</title>
        <authorList>
            <person name="Borstlap C.J."/>
            <person name="De Witt R.N."/>
            <person name="Botha A."/>
            <person name="Volschenk H."/>
        </authorList>
    </citation>
    <scope>NUCLEOTIDE SEQUENCE [LARGE SCALE GENOMIC DNA]</scope>
    <source>
        <strain evidence="9 10">CAB683</strain>
    </source>
</reference>
<accession>A0A420Y1R8</accession>
<organism evidence="9 10">
    <name type="scientific">Coniochaeta pulveracea</name>
    <dbReference type="NCBI Taxonomy" id="177199"/>
    <lineage>
        <taxon>Eukaryota</taxon>
        <taxon>Fungi</taxon>
        <taxon>Dikarya</taxon>
        <taxon>Ascomycota</taxon>
        <taxon>Pezizomycotina</taxon>
        <taxon>Sordariomycetes</taxon>
        <taxon>Sordariomycetidae</taxon>
        <taxon>Coniochaetales</taxon>
        <taxon>Coniochaetaceae</taxon>
        <taxon>Coniochaeta</taxon>
    </lineage>
</organism>
<evidence type="ECO:0000256" key="3">
    <source>
        <dbReference type="ARBA" id="ARBA00022692"/>
    </source>
</evidence>
<evidence type="ECO:0000313" key="9">
    <source>
        <dbReference type="EMBL" id="RKU41769.1"/>
    </source>
</evidence>
<dbReference type="STRING" id="177199.A0A420Y1R8"/>
<dbReference type="GO" id="GO:0016020">
    <property type="term" value="C:membrane"/>
    <property type="evidence" value="ECO:0007669"/>
    <property type="project" value="UniProtKB-SubCell"/>
</dbReference>
<dbReference type="PANTHER" id="PTHR33365:SF4">
    <property type="entry name" value="CYCLOCHLOROTINE BIOSYNTHESIS PROTEIN O"/>
    <property type="match status" value="1"/>
</dbReference>
<evidence type="ECO:0000256" key="5">
    <source>
        <dbReference type="ARBA" id="ARBA00023026"/>
    </source>
</evidence>
<evidence type="ECO:0000256" key="7">
    <source>
        <dbReference type="ARBA" id="ARBA00023180"/>
    </source>
</evidence>
<dbReference type="GO" id="GO:0043386">
    <property type="term" value="P:mycotoxin biosynthetic process"/>
    <property type="evidence" value="ECO:0007669"/>
    <property type="project" value="InterPro"/>
</dbReference>
<dbReference type="AlphaFoldDB" id="A0A420Y1R8"/>
<keyword evidence="7" id="KW-0325">Glycoprotein</keyword>
<evidence type="ECO:0000256" key="4">
    <source>
        <dbReference type="ARBA" id="ARBA00022989"/>
    </source>
</evidence>
<evidence type="ECO:0000313" key="10">
    <source>
        <dbReference type="Proteomes" id="UP000275385"/>
    </source>
</evidence>
<dbReference type="Pfam" id="PF11807">
    <property type="entry name" value="UstYa"/>
    <property type="match status" value="1"/>
</dbReference>